<evidence type="ECO:0000313" key="3">
    <source>
        <dbReference type="Proteomes" id="UP000198534"/>
    </source>
</evidence>
<dbReference type="Pfam" id="PF09578">
    <property type="entry name" value="Spore_YabQ"/>
    <property type="match status" value="1"/>
</dbReference>
<keyword evidence="1" id="KW-1133">Transmembrane helix</keyword>
<dbReference type="EMBL" id="FNNQ01000007">
    <property type="protein sequence ID" value="SDW86596.1"/>
    <property type="molecule type" value="Genomic_DNA"/>
</dbReference>
<feature type="transmembrane region" description="Helical" evidence="1">
    <location>
        <begin position="68"/>
        <end position="87"/>
    </location>
</feature>
<dbReference type="InterPro" id="IPR019074">
    <property type="entry name" value="YabQ"/>
</dbReference>
<dbReference type="NCBIfam" id="TIGR02893">
    <property type="entry name" value="spore_yabQ"/>
    <property type="match status" value="1"/>
</dbReference>
<accession>A0A1H2X1F9</accession>
<evidence type="ECO:0000256" key="1">
    <source>
        <dbReference type="SAM" id="Phobius"/>
    </source>
</evidence>
<dbReference type="Proteomes" id="UP000198534">
    <property type="component" value="Unassembled WGS sequence"/>
</dbReference>
<organism evidence="2 3">
    <name type="scientific">Marininema mesophilum</name>
    <dbReference type="NCBI Taxonomy" id="1048340"/>
    <lineage>
        <taxon>Bacteria</taxon>
        <taxon>Bacillati</taxon>
        <taxon>Bacillota</taxon>
        <taxon>Bacilli</taxon>
        <taxon>Bacillales</taxon>
        <taxon>Thermoactinomycetaceae</taxon>
        <taxon>Marininema</taxon>
    </lineage>
</organism>
<feature type="transmembrane region" description="Helical" evidence="1">
    <location>
        <begin position="39"/>
        <end position="62"/>
    </location>
</feature>
<evidence type="ECO:0000313" key="2">
    <source>
        <dbReference type="EMBL" id="SDW86596.1"/>
    </source>
</evidence>
<gene>
    <name evidence="2" type="ORF">SAMN05444487_10747</name>
</gene>
<dbReference type="RefSeq" id="WP_091739036.1">
    <property type="nucleotide sequence ID" value="NZ_FNNQ01000007.1"/>
</dbReference>
<proteinExistence type="predicted"/>
<feature type="transmembrane region" description="Helical" evidence="1">
    <location>
        <begin position="108"/>
        <end position="129"/>
    </location>
</feature>
<keyword evidence="1" id="KW-0472">Membrane</keyword>
<dbReference type="AlphaFoldDB" id="A0A1H2X1F9"/>
<keyword evidence="1" id="KW-0812">Transmembrane</keyword>
<dbReference type="STRING" id="1048340.SAMN05444487_10747"/>
<sequence>MTLITQWATMGVMLGSGWLMGMLLDAYRVLARRFRLQGWVISLVDLLYWIAAAILVFNLLLWSNWGELRFTVFVAVVLGWVVYHFWFSNITTKGIQWLLKLVEYTIQMVIRIVVLTLWVPLVTMGRFLLRLIKGLLRLLWAVVRGVLWLLRPLFRPLGRLFTPLGRRIRKKTEPVWRPVVKAGKWVRNYLRKQGDDSDEKKE</sequence>
<reference evidence="2 3" key="1">
    <citation type="submission" date="2016-10" db="EMBL/GenBank/DDBJ databases">
        <authorList>
            <person name="de Groot N.N."/>
        </authorList>
    </citation>
    <scope>NUCLEOTIDE SEQUENCE [LARGE SCALE GENOMIC DNA]</scope>
    <source>
        <strain evidence="2 3">DSM 45610</strain>
    </source>
</reference>
<protein>
    <submittedName>
        <fullName evidence="2">Spore cortex biosynthesis protein YabQ</fullName>
    </submittedName>
</protein>
<dbReference type="OrthoDB" id="1653819at2"/>
<keyword evidence="3" id="KW-1185">Reference proteome</keyword>
<name>A0A1H2X1F9_9BACL</name>
<feature type="transmembrane region" description="Helical" evidence="1">
    <location>
        <begin position="6"/>
        <end position="27"/>
    </location>
</feature>